<evidence type="ECO:0000256" key="1">
    <source>
        <dbReference type="ARBA" id="ARBA00022737"/>
    </source>
</evidence>
<dbReference type="PRINTS" id="PR00394">
    <property type="entry name" value="RHSPROTEIN"/>
</dbReference>
<dbReference type="InterPro" id="IPR050708">
    <property type="entry name" value="T6SS_VgrG/RHS"/>
</dbReference>
<evidence type="ECO:0000313" key="3">
    <source>
        <dbReference type="EMBL" id="GLK52034.1"/>
    </source>
</evidence>
<evidence type="ECO:0000313" key="4">
    <source>
        <dbReference type="Proteomes" id="UP001143486"/>
    </source>
</evidence>
<organism evidence="3 4">
    <name type="scientific">Maricaulis virginensis</name>
    <dbReference type="NCBI Taxonomy" id="144022"/>
    <lineage>
        <taxon>Bacteria</taxon>
        <taxon>Pseudomonadati</taxon>
        <taxon>Pseudomonadota</taxon>
        <taxon>Alphaproteobacteria</taxon>
        <taxon>Maricaulales</taxon>
        <taxon>Maricaulaceae</taxon>
        <taxon>Maricaulis</taxon>
    </lineage>
</organism>
<reference evidence="3" key="1">
    <citation type="journal article" date="2014" name="Int. J. Syst. Evol. Microbiol.">
        <title>Complete genome sequence of Corynebacterium casei LMG S-19264T (=DSM 44701T), isolated from a smear-ripened cheese.</title>
        <authorList>
            <consortium name="US DOE Joint Genome Institute (JGI-PGF)"/>
            <person name="Walter F."/>
            <person name="Albersmeier A."/>
            <person name="Kalinowski J."/>
            <person name="Ruckert C."/>
        </authorList>
    </citation>
    <scope>NUCLEOTIDE SEQUENCE</scope>
    <source>
        <strain evidence="3">VKM B-1513</strain>
    </source>
</reference>
<keyword evidence="4" id="KW-1185">Reference proteome</keyword>
<name>A0A9W6MNM2_9PROT</name>
<feature type="domain" description="Teneurin-like YD-shell" evidence="2">
    <location>
        <begin position="13"/>
        <end position="84"/>
    </location>
</feature>
<dbReference type="InterPro" id="IPR056823">
    <property type="entry name" value="TEN-like_YD-shell"/>
</dbReference>
<reference evidence="3" key="2">
    <citation type="submission" date="2023-01" db="EMBL/GenBank/DDBJ databases">
        <authorList>
            <person name="Sun Q."/>
            <person name="Evtushenko L."/>
        </authorList>
    </citation>
    <scope>NUCLEOTIDE SEQUENCE</scope>
    <source>
        <strain evidence="3">VKM B-1513</strain>
    </source>
</reference>
<keyword evidence="1" id="KW-0677">Repeat</keyword>
<protein>
    <recommendedName>
        <fullName evidence="2">Teneurin-like YD-shell domain-containing protein</fullName>
    </recommendedName>
</protein>
<dbReference type="EMBL" id="BSFE01000003">
    <property type="protein sequence ID" value="GLK52034.1"/>
    <property type="molecule type" value="Genomic_DNA"/>
</dbReference>
<proteinExistence type="predicted"/>
<dbReference type="Proteomes" id="UP001143486">
    <property type="component" value="Unassembled WGS sequence"/>
</dbReference>
<comment type="caution">
    <text evidence="3">The sequence shown here is derived from an EMBL/GenBank/DDBJ whole genome shotgun (WGS) entry which is preliminary data.</text>
</comment>
<sequence>MQYAGASVSTRQWLLADERGSIVAVTDWSGAAIQINSYDEYGAPAPGNAGRFGYTGQVWLPETGLYHYKNRAYNPELGRFMQTDPIGVSGGMNLYAYVGGDPVNLVDPLGLEWVQRDRRISVCSVSDGVETCTRSTMWYWVWVPDPTDGTPSGGGRWLINPNQILDRMTRERSEEETSDCIEGLVRAANLMGAASEVAGDTSDALGVIGTGLVVVSPATGAGAPEVAGAGGTLIAASGGFGLVSVSLDVGAEGAAAYATGRWGGVWRAFAVTTAGQAFDRFLRLFDSRVPGVARAYNYASTVVSYQPADRASEYTCSTNEG</sequence>
<dbReference type="Pfam" id="PF25023">
    <property type="entry name" value="TEN_YD-shell"/>
    <property type="match status" value="1"/>
</dbReference>
<dbReference type="Gene3D" id="2.180.10.10">
    <property type="entry name" value="RHS repeat-associated core"/>
    <property type="match status" value="1"/>
</dbReference>
<dbReference type="PANTHER" id="PTHR32305">
    <property type="match status" value="1"/>
</dbReference>
<evidence type="ECO:0000259" key="2">
    <source>
        <dbReference type="Pfam" id="PF25023"/>
    </source>
</evidence>
<dbReference type="InterPro" id="IPR022385">
    <property type="entry name" value="Rhs_assc_core"/>
</dbReference>
<accession>A0A9W6MNM2</accession>
<dbReference type="NCBIfam" id="TIGR03696">
    <property type="entry name" value="Rhs_assc_core"/>
    <property type="match status" value="1"/>
</dbReference>
<dbReference type="PANTHER" id="PTHR32305:SF15">
    <property type="entry name" value="PROTEIN RHSA-RELATED"/>
    <property type="match status" value="1"/>
</dbReference>
<dbReference type="AlphaFoldDB" id="A0A9W6MNM2"/>
<gene>
    <name evidence="3" type="ORF">GCM10017621_15420</name>
</gene>